<evidence type="ECO:0000256" key="5">
    <source>
        <dbReference type="ARBA" id="ARBA00023136"/>
    </source>
</evidence>
<feature type="transmembrane region" description="Helical" evidence="6">
    <location>
        <begin position="142"/>
        <end position="161"/>
    </location>
</feature>
<evidence type="ECO:0000256" key="4">
    <source>
        <dbReference type="ARBA" id="ARBA00022989"/>
    </source>
</evidence>
<dbReference type="InterPro" id="IPR050638">
    <property type="entry name" value="AA-Vitamin_Transporters"/>
</dbReference>
<feature type="transmembrane region" description="Helical" evidence="6">
    <location>
        <begin position="258"/>
        <end position="274"/>
    </location>
</feature>
<accession>A0AAU7GBC5</accession>
<feature type="transmembrane region" description="Helical" evidence="6">
    <location>
        <begin position="173"/>
        <end position="191"/>
    </location>
</feature>
<feature type="transmembrane region" description="Helical" evidence="6">
    <location>
        <begin position="64"/>
        <end position="83"/>
    </location>
</feature>
<comment type="subcellular location">
    <subcellularLocation>
        <location evidence="1">Membrane</location>
        <topology evidence="1">Multi-pass membrane protein</topology>
    </subcellularLocation>
</comment>
<dbReference type="Pfam" id="PF00892">
    <property type="entry name" value="EamA"/>
    <property type="match status" value="2"/>
</dbReference>
<evidence type="ECO:0000313" key="8">
    <source>
        <dbReference type="EMBL" id="XBM47458.1"/>
    </source>
</evidence>
<evidence type="ECO:0000256" key="3">
    <source>
        <dbReference type="ARBA" id="ARBA00022692"/>
    </source>
</evidence>
<proteinExistence type="inferred from homology"/>
<dbReference type="PANTHER" id="PTHR32322:SF2">
    <property type="entry name" value="EAMA DOMAIN-CONTAINING PROTEIN"/>
    <property type="match status" value="1"/>
</dbReference>
<sequence length="303" mass="31014">MEAKWRWMAVTALAPIAWGSTYVVTRAVLPDEPLWGAVLRALPAGLLLLALARRLPKGAWWWRAALLGVLNTGGFFVLVYAVAQRLPSGIAATVMAASPLAMMGFGWLLLGRRPRALALAGGLVGAAGVAVMLLGGQAVDPLGVVAALAAMTLSAIGYVLATRWSDVDVLTSTSWQLVAGGLLVLPAALIVEGPPPALDGPALAGFAYVSLLATAVAFLAWFSGLRRLGPATAGLIGLLNPVTGVVLGALVAGESLTLRQLLGLAIVLAGIAVGQSASASRKPRVGTKNVVPVAAVEKSRMRS</sequence>
<dbReference type="RefSeq" id="WP_348787431.1">
    <property type="nucleotide sequence ID" value="NZ_CP157390.1"/>
</dbReference>
<feature type="transmembrane region" description="Helical" evidence="6">
    <location>
        <begin position="89"/>
        <end position="110"/>
    </location>
</feature>
<feature type="transmembrane region" description="Helical" evidence="6">
    <location>
        <begin position="234"/>
        <end position="252"/>
    </location>
</feature>
<reference evidence="8" key="1">
    <citation type="submission" date="2024-05" db="EMBL/GenBank/DDBJ databases">
        <title>The Natural Products Discovery Center: Release of the First 8490 Sequenced Strains for Exploring Actinobacteria Biosynthetic Diversity.</title>
        <authorList>
            <person name="Kalkreuter E."/>
            <person name="Kautsar S.A."/>
            <person name="Yang D."/>
            <person name="Bader C.D."/>
            <person name="Teijaro C.N."/>
            <person name="Fluegel L."/>
            <person name="Davis C.M."/>
            <person name="Simpson J.R."/>
            <person name="Lauterbach L."/>
            <person name="Steele A.D."/>
            <person name="Gui C."/>
            <person name="Meng S."/>
            <person name="Li G."/>
            <person name="Viehrig K."/>
            <person name="Ye F."/>
            <person name="Su P."/>
            <person name="Kiefer A.F."/>
            <person name="Nichols A."/>
            <person name="Cepeda A.J."/>
            <person name="Yan W."/>
            <person name="Fan B."/>
            <person name="Jiang Y."/>
            <person name="Adhikari A."/>
            <person name="Zheng C.-J."/>
            <person name="Schuster L."/>
            <person name="Cowan T.M."/>
            <person name="Smanski M.J."/>
            <person name="Chevrette M.G."/>
            <person name="de Carvalho L.P.S."/>
            <person name="Shen B."/>
        </authorList>
    </citation>
    <scope>NUCLEOTIDE SEQUENCE</scope>
    <source>
        <strain evidence="8">NPDC080035</strain>
    </source>
</reference>
<dbReference type="InterPro" id="IPR037185">
    <property type="entry name" value="EmrE-like"/>
</dbReference>
<evidence type="ECO:0000259" key="7">
    <source>
        <dbReference type="Pfam" id="PF00892"/>
    </source>
</evidence>
<comment type="similarity">
    <text evidence="2">Belongs to the EamA transporter family.</text>
</comment>
<keyword evidence="4 6" id="KW-1133">Transmembrane helix</keyword>
<feature type="domain" description="EamA" evidence="7">
    <location>
        <begin position="142"/>
        <end position="272"/>
    </location>
</feature>
<evidence type="ECO:0000256" key="6">
    <source>
        <dbReference type="SAM" id="Phobius"/>
    </source>
</evidence>
<dbReference type="Gene3D" id="1.10.3730.20">
    <property type="match status" value="1"/>
</dbReference>
<dbReference type="GO" id="GO:0016020">
    <property type="term" value="C:membrane"/>
    <property type="evidence" value="ECO:0007669"/>
    <property type="project" value="UniProtKB-SubCell"/>
</dbReference>
<dbReference type="InterPro" id="IPR000620">
    <property type="entry name" value="EamA_dom"/>
</dbReference>
<evidence type="ECO:0000256" key="2">
    <source>
        <dbReference type="ARBA" id="ARBA00007362"/>
    </source>
</evidence>
<dbReference type="PANTHER" id="PTHR32322">
    <property type="entry name" value="INNER MEMBRANE TRANSPORTER"/>
    <property type="match status" value="1"/>
</dbReference>
<keyword evidence="5 6" id="KW-0472">Membrane</keyword>
<gene>
    <name evidence="8" type="ORF">AAME72_15415</name>
</gene>
<feature type="transmembrane region" description="Helical" evidence="6">
    <location>
        <begin position="117"/>
        <end position="136"/>
    </location>
</feature>
<dbReference type="SUPFAM" id="SSF103481">
    <property type="entry name" value="Multidrug resistance efflux transporter EmrE"/>
    <property type="match status" value="2"/>
</dbReference>
<feature type="transmembrane region" description="Helical" evidence="6">
    <location>
        <begin position="203"/>
        <end position="222"/>
    </location>
</feature>
<evidence type="ECO:0000256" key="1">
    <source>
        <dbReference type="ARBA" id="ARBA00004141"/>
    </source>
</evidence>
<dbReference type="EMBL" id="CP157390">
    <property type="protein sequence ID" value="XBM47458.1"/>
    <property type="molecule type" value="Genomic_DNA"/>
</dbReference>
<feature type="domain" description="EamA" evidence="7">
    <location>
        <begin position="7"/>
        <end position="133"/>
    </location>
</feature>
<feature type="transmembrane region" description="Helical" evidence="6">
    <location>
        <begin position="35"/>
        <end position="52"/>
    </location>
</feature>
<keyword evidence="3 6" id="KW-0812">Transmembrane</keyword>
<protein>
    <submittedName>
        <fullName evidence="8">EamA family transporter</fullName>
    </submittedName>
</protein>
<dbReference type="AlphaFoldDB" id="A0AAU7GBC5"/>
<organism evidence="8">
    <name type="scientific">Leifsonia sp. NPDC080035</name>
    <dbReference type="NCBI Taxonomy" id="3143936"/>
    <lineage>
        <taxon>Bacteria</taxon>
        <taxon>Bacillati</taxon>
        <taxon>Actinomycetota</taxon>
        <taxon>Actinomycetes</taxon>
        <taxon>Micrococcales</taxon>
        <taxon>Microbacteriaceae</taxon>
        <taxon>Leifsonia</taxon>
    </lineage>
</organism>
<name>A0AAU7GBC5_9MICO</name>